<organism evidence="3 4">
    <name type="scientific">Polyangium fumosum</name>
    <dbReference type="NCBI Taxonomy" id="889272"/>
    <lineage>
        <taxon>Bacteria</taxon>
        <taxon>Pseudomonadati</taxon>
        <taxon>Myxococcota</taxon>
        <taxon>Polyangia</taxon>
        <taxon>Polyangiales</taxon>
        <taxon>Polyangiaceae</taxon>
        <taxon>Polyangium</taxon>
    </lineage>
</organism>
<evidence type="ECO:0000313" key="3">
    <source>
        <dbReference type="EMBL" id="TKC94129.1"/>
    </source>
</evidence>
<evidence type="ECO:0000256" key="1">
    <source>
        <dbReference type="SAM" id="MobiDB-lite"/>
    </source>
</evidence>
<dbReference type="InterPro" id="IPR036465">
    <property type="entry name" value="vWFA_dom_sf"/>
</dbReference>
<evidence type="ECO:0000313" key="4">
    <source>
        <dbReference type="Proteomes" id="UP000309215"/>
    </source>
</evidence>
<dbReference type="EMBL" id="SSMQ01000113">
    <property type="protein sequence ID" value="TKC94129.1"/>
    <property type="molecule type" value="Genomic_DNA"/>
</dbReference>
<dbReference type="AlphaFoldDB" id="A0A4U1IJN3"/>
<sequence length="472" mass="48651">MPSSNPILHSRVLAAHVRAVYIVLAPSSPPERLESIECTASRRRKAPRSVMDDEAPSGWSSFSSFPGVNMFFRASRMTSTTQVGHLGRSLAFGGASPKTLCAFAALCVSSLGLACSASGSRNGQASNGVEETSGTGGGGGANPGSATGTGGDMFDFDGGMMSSGAGGDETCAQTGGKAEPVELDLVILLDRSGSMYGQNWNGATAALKQFVEDPASAGINVGILYFPVDAPPDGLVCNHNHYDDLSVAVGTLPGNAPALVQSINSESPNGGSTPMYGALEGALFHATAYKDAHPSHKVILVFASDGDPNSCPGNQNDIPSIAGLAKAALDYNGVETYVVAINGASVLNLDQIAAAGGTTKSYDITANVSQFAQKMTEIRTKALACEFLVPEPSGDDPLELDKATVKHTNGAGVEQEIPHAKSAADCGVGPGWYYDDPKKPQKILLCPASCQVVQADPDGKLDILFGCKPDIH</sequence>
<dbReference type="InterPro" id="IPR002035">
    <property type="entry name" value="VWF_A"/>
</dbReference>
<gene>
    <name evidence="3" type="ORF">E8A74_48780</name>
</gene>
<dbReference type="OrthoDB" id="5500971at2"/>
<feature type="region of interest" description="Disordered" evidence="1">
    <location>
        <begin position="120"/>
        <end position="153"/>
    </location>
</feature>
<keyword evidence="4" id="KW-1185">Reference proteome</keyword>
<dbReference type="PROSITE" id="PS50234">
    <property type="entry name" value="VWFA"/>
    <property type="match status" value="1"/>
</dbReference>
<feature type="domain" description="VWFA" evidence="2">
    <location>
        <begin position="184"/>
        <end position="378"/>
    </location>
</feature>
<dbReference type="SMART" id="SM00327">
    <property type="entry name" value="VWA"/>
    <property type="match status" value="1"/>
</dbReference>
<dbReference type="CDD" id="cd00198">
    <property type="entry name" value="vWFA"/>
    <property type="match status" value="1"/>
</dbReference>
<name>A0A4U1IJN3_9BACT</name>
<dbReference type="Proteomes" id="UP000309215">
    <property type="component" value="Unassembled WGS sequence"/>
</dbReference>
<comment type="caution">
    <text evidence="3">The sequence shown here is derived from an EMBL/GenBank/DDBJ whole genome shotgun (WGS) entry which is preliminary data.</text>
</comment>
<feature type="compositionally biased region" description="Gly residues" evidence="1">
    <location>
        <begin position="134"/>
        <end position="151"/>
    </location>
</feature>
<dbReference type="SUPFAM" id="SSF53300">
    <property type="entry name" value="vWA-like"/>
    <property type="match status" value="1"/>
</dbReference>
<accession>A0A4U1IJN3</accession>
<protein>
    <submittedName>
        <fullName evidence="3">VWA domain-containing protein</fullName>
    </submittedName>
</protein>
<proteinExistence type="predicted"/>
<reference evidence="3 4" key="1">
    <citation type="submission" date="2019-04" db="EMBL/GenBank/DDBJ databases">
        <authorList>
            <person name="Li Y."/>
            <person name="Wang J."/>
        </authorList>
    </citation>
    <scope>NUCLEOTIDE SEQUENCE [LARGE SCALE GENOMIC DNA]</scope>
    <source>
        <strain evidence="3 4">DSM 14668</strain>
    </source>
</reference>
<dbReference type="Pfam" id="PF00092">
    <property type="entry name" value="VWA"/>
    <property type="match status" value="1"/>
</dbReference>
<dbReference type="Gene3D" id="3.40.50.410">
    <property type="entry name" value="von Willebrand factor, type A domain"/>
    <property type="match status" value="1"/>
</dbReference>
<evidence type="ECO:0000259" key="2">
    <source>
        <dbReference type="PROSITE" id="PS50234"/>
    </source>
</evidence>